<feature type="transmembrane region" description="Helical" evidence="4">
    <location>
        <begin position="88"/>
        <end position="109"/>
    </location>
</feature>
<keyword evidence="4" id="KW-0812">Transmembrane</keyword>
<sequence>MTTHDTAADHGTKAAEAEAAEAETAGDTEATGTEADGTEADGTETGVAEADGAETSDTKAGDAKARERPRRDKPRKAAAKRSPRARRWALVLAVLAGLAAGGTAARATATGDDTRATARQDRIRASVTGEVTATLPAVFSYSADSLDTTRQAADRGLTGAAAAQYQSLMKRVMVEAPRQHLTVTTRVTRTAVITLDRDTATLLVFLDQVSSRPGQKQGTASTALVVTAKKSRAQWLISGLASAMKERS</sequence>
<gene>
    <name evidence="5" type="ORF">J4709_08285</name>
</gene>
<feature type="region of interest" description="Disordered" evidence="3">
    <location>
        <begin position="1"/>
        <end position="83"/>
    </location>
</feature>
<comment type="caution">
    <text evidence="5">The sequence shown here is derived from an EMBL/GenBank/DDBJ whole genome shotgun (WGS) entry which is preliminary data.</text>
</comment>
<evidence type="ECO:0000256" key="4">
    <source>
        <dbReference type="SAM" id="Phobius"/>
    </source>
</evidence>
<evidence type="ECO:0000313" key="5">
    <source>
        <dbReference type="EMBL" id="MBO2457568.1"/>
    </source>
</evidence>
<evidence type="ECO:0000256" key="2">
    <source>
        <dbReference type="ARBA" id="ARBA00023136"/>
    </source>
</evidence>
<keyword evidence="6" id="KW-1185">Reference proteome</keyword>
<feature type="compositionally biased region" description="Basic and acidic residues" evidence="3">
    <location>
        <begin position="1"/>
        <end position="16"/>
    </location>
</feature>
<protein>
    <recommendedName>
        <fullName evidence="7">Mce-associated membrane protein</fullName>
    </recommendedName>
</protein>
<dbReference type="PANTHER" id="PTHR37042:SF4">
    <property type="entry name" value="OUTER MEMBRANE PROTEIN RV1973"/>
    <property type="match status" value="1"/>
</dbReference>
<dbReference type="PANTHER" id="PTHR37042">
    <property type="entry name" value="OUTER MEMBRANE PROTEIN RV1973"/>
    <property type="match status" value="1"/>
</dbReference>
<dbReference type="EMBL" id="JAGEPF010000005">
    <property type="protein sequence ID" value="MBO2457568.1"/>
    <property type="molecule type" value="Genomic_DNA"/>
</dbReference>
<evidence type="ECO:0008006" key="7">
    <source>
        <dbReference type="Google" id="ProtNLM"/>
    </source>
</evidence>
<dbReference type="RefSeq" id="WP_208238763.1">
    <property type="nucleotide sequence ID" value="NZ_JAGEPF010000005.1"/>
</dbReference>
<reference evidence="5 6" key="1">
    <citation type="submission" date="2021-03" db="EMBL/GenBank/DDBJ databases">
        <title>Actinomadura violae sp. nov., isolated from lichen in Thailand.</title>
        <authorList>
            <person name="Kanchanasin P."/>
            <person name="Saeng-In P."/>
            <person name="Phongsopitanun W."/>
            <person name="Yuki M."/>
            <person name="Kudo T."/>
            <person name="Ohkuma M."/>
            <person name="Tanasupawat S."/>
        </authorList>
    </citation>
    <scope>NUCLEOTIDE SEQUENCE [LARGE SCALE GENOMIC DNA]</scope>
    <source>
        <strain evidence="5 6">LCR2-06</strain>
    </source>
</reference>
<feature type="compositionally biased region" description="Basic and acidic residues" evidence="3">
    <location>
        <begin position="56"/>
        <end position="70"/>
    </location>
</feature>
<proteinExistence type="predicted"/>
<evidence type="ECO:0000256" key="3">
    <source>
        <dbReference type="SAM" id="MobiDB-lite"/>
    </source>
</evidence>
<keyword evidence="4" id="KW-1133">Transmembrane helix</keyword>
<accession>A0ABS3RML3</accession>
<dbReference type="Proteomes" id="UP000680206">
    <property type="component" value="Unassembled WGS sequence"/>
</dbReference>
<name>A0ABS3RML3_9ACTN</name>
<organism evidence="5 6">
    <name type="scientific">Actinomadura violacea</name>
    <dbReference type="NCBI Taxonomy" id="2819934"/>
    <lineage>
        <taxon>Bacteria</taxon>
        <taxon>Bacillati</taxon>
        <taxon>Actinomycetota</taxon>
        <taxon>Actinomycetes</taxon>
        <taxon>Streptosporangiales</taxon>
        <taxon>Thermomonosporaceae</taxon>
        <taxon>Actinomadura</taxon>
    </lineage>
</organism>
<keyword evidence="2 4" id="KW-0472">Membrane</keyword>
<evidence type="ECO:0000313" key="6">
    <source>
        <dbReference type="Proteomes" id="UP000680206"/>
    </source>
</evidence>
<comment type="subcellular location">
    <subcellularLocation>
        <location evidence="1">Membrane</location>
    </subcellularLocation>
</comment>
<feature type="compositionally biased region" description="Basic residues" evidence="3">
    <location>
        <begin position="71"/>
        <end position="83"/>
    </location>
</feature>
<evidence type="ECO:0000256" key="1">
    <source>
        <dbReference type="ARBA" id="ARBA00004370"/>
    </source>
</evidence>